<reference evidence="3" key="1">
    <citation type="submission" date="2010-11" db="EMBL/GenBank/DDBJ databases">
        <title>The complete genome of Desulfurococcus mucosus DSM 2162.</title>
        <authorList>
            <consortium name="US DOE Joint Genome Institute (JGI-PGF)"/>
            <person name="Lucas S."/>
            <person name="Copeland A."/>
            <person name="Lapidus A."/>
            <person name="Bruce D."/>
            <person name="Goodwin L."/>
            <person name="Pitluck S."/>
            <person name="Kyrpides N."/>
            <person name="Mavromatis K."/>
            <person name="Pagani I."/>
            <person name="Ivanova N."/>
            <person name="Ovchinnikova G."/>
            <person name="Chertkov O."/>
            <person name="Held B."/>
            <person name="Brettin T."/>
            <person name="Detter J.C."/>
            <person name="Tapia R."/>
            <person name="Han C."/>
            <person name="Land M."/>
            <person name="Hauser L."/>
            <person name="Markowitz V."/>
            <person name="Cheng J.-F."/>
            <person name="Hugenholtz P."/>
            <person name="Woyke T."/>
            <person name="Wu D."/>
            <person name="Wirth R."/>
            <person name="Bilek Y."/>
            <person name="Hader T."/>
            <person name="Klenk H.-P."/>
            <person name="Eisen J.A."/>
        </authorList>
    </citation>
    <scope>NUCLEOTIDE SEQUENCE [LARGE SCALE GENOMIC DNA]</scope>
    <source>
        <strain evidence="3">ATCC 35584 / DSM 2162 / JCM 9187 / O7/1</strain>
    </source>
</reference>
<evidence type="ECO:0000256" key="1">
    <source>
        <dbReference type="SAM" id="Phobius"/>
    </source>
</evidence>
<proteinExistence type="predicted"/>
<dbReference type="AlphaFoldDB" id="E8R733"/>
<dbReference type="Proteomes" id="UP000001068">
    <property type="component" value="Chromosome"/>
</dbReference>
<keyword evidence="1" id="KW-1133">Transmembrane helix</keyword>
<accession>E8R733</accession>
<sequence length="78" mass="8852" precursor="true">MSRKRIAGALLISGTVVLATLYTYLVFFTPISIQATVLKLTVYVFVMVLLLSLFIVGYTLFKTNFFPPEEVERELSKE</sequence>
<dbReference type="RefSeq" id="WP_013561688.1">
    <property type="nucleotide sequence ID" value="NC_014961.1"/>
</dbReference>
<protein>
    <submittedName>
        <fullName evidence="2">Uncharacterized protein</fullName>
    </submittedName>
</protein>
<evidence type="ECO:0000313" key="3">
    <source>
        <dbReference type="Proteomes" id="UP000001068"/>
    </source>
</evidence>
<organism evidence="2 3">
    <name type="scientific">Desulfurococcus mucosus (strain ATCC 35584 / DSM 2162 / JCM 9187 / O7/1)</name>
    <dbReference type="NCBI Taxonomy" id="765177"/>
    <lineage>
        <taxon>Archaea</taxon>
        <taxon>Thermoproteota</taxon>
        <taxon>Thermoprotei</taxon>
        <taxon>Desulfurococcales</taxon>
        <taxon>Desulfurococcaceae</taxon>
        <taxon>Desulfurococcus</taxon>
    </lineage>
</organism>
<reference evidence="2 3" key="2">
    <citation type="journal article" date="2011" name="Stand. Genomic Sci.">
        <title>Complete genome sequence of Desulfurococcus mucosus type strain (O7/1).</title>
        <authorList>
            <person name="Wirth R."/>
            <person name="Chertkov O."/>
            <person name="Held B."/>
            <person name="Lapidus A."/>
            <person name="Nolan M."/>
            <person name="Lucas S."/>
            <person name="Hammon N."/>
            <person name="Deshpande S."/>
            <person name="Cheng J.F."/>
            <person name="Tapia R."/>
            <person name="Han C."/>
            <person name="Goodwin L."/>
            <person name="Pitluck S."/>
            <person name="Liolios K."/>
            <person name="Ioanna P."/>
            <person name="Ivanova N."/>
            <person name="Mavromatis K."/>
            <person name="Mikhailova N."/>
            <person name="Pati A."/>
            <person name="Chen A."/>
            <person name="Palaniappan K."/>
            <person name="Land M."/>
            <person name="Hauser L."/>
            <person name="Chang Y.J."/>
            <person name="Jeffries C.D."/>
            <person name="Bilek Y."/>
            <person name="Hader T."/>
            <person name="Rohde M."/>
            <person name="Spring S."/>
            <person name="Sikorski J."/>
            <person name="Goker M."/>
            <person name="Woyke T."/>
            <person name="Bristow J."/>
            <person name="Eisen J.A."/>
            <person name="Markowitz V."/>
            <person name="Hugenholtz P."/>
            <person name="Kyrpides N.C."/>
            <person name="Klenk H.P."/>
        </authorList>
    </citation>
    <scope>NUCLEOTIDE SEQUENCE [LARGE SCALE GENOMIC DNA]</scope>
    <source>
        <strain evidence="3">ATCC 35584 / DSM 2162 / JCM 9187 / O7/1</strain>
    </source>
</reference>
<keyword evidence="3" id="KW-1185">Reference proteome</keyword>
<keyword evidence="1" id="KW-0812">Transmembrane</keyword>
<feature type="transmembrane region" description="Helical" evidence="1">
    <location>
        <begin position="40"/>
        <end position="61"/>
    </location>
</feature>
<feature type="transmembrane region" description="Helical" evidence="1">
    <location>
        <begin position="6"/>
        <end position="28"/>
    </location>
</feature>
<dbReference type="KEGG" id="dmu:Desmu_0147"/>
<dbReference type="eggNOG" id="arCOG04189">
    <property type="taxonomic scope" value="Archaea"/>
</dbReference>
<gene>
    <name evidence="2" type="ordered locus">Desmu_0147</name>
</gene>
<dbReference type="OrthoDB" id="381788at2157"/>
<dbReference type="GeneID" id="10152835"/>
<dbReference type="EMBL" id="CP002363">
    <property type="protein sequence ID" value="ADV64466.1"/>
    <property type="molecule type" value="Genomic_DNA"/>
</dbReference>
<evidence type="ECO:0000313" key="2">
    <source>
        <dbReference type="EMBL" id="ADV64466.1"/>
    </source>
</evidence>
<dbReference type="HOGENOM" id="CLU_195705_0_0_2"/>
<name>E8R733_DESM0</name>
<keyword evidence="1" id="KW-0472">Membrane</keyword>